<feature type="domain" description="DUF1854" evidence="1">
    <location>
        <begin position="41"/>
        <end position="164"/>
    </location>
</feature>
<reference evidence="2" key="1">
    <citation type="journal article" name="DNA Res.">
        <title>The physiological potential of anammox bacteria as revealed by their core genome structure.</title>
        <authorList>
            <person name="Okubo T."/>
            <person name="Toyoda A."/>
            <person name="Fukuhara K."/>
            <person name="Uchiyama I."/>
            <person name="Harigaya Y."/>
            <person name="Kuroiwa M."/>
            <person name="Suzuki T."/>
            <person name="Murakami Y."/>
            <person name="Suwa Y."/>
            <person name="Takami H."/>
        </authorList>
    </citation>
    <scope>NUCLEOTIDE SEQUENCE</scope>
    <source>
        <strain evidence="2">317325-2</strain>
    </source>
</reference>
<proteinExistence type="predicted"/>
<gene>
    <name evidence="2" type="ORF">NPRO_23940</name>
</gene>
<dbReference type="Proteomes" id="UP000662873">
    <property type="component" value="Chromosome"/>
</dbReference>
<evidence type="ECO:0000313" key="3">
    <source>
        <dbReference type="Proteomes" id="UP000662873"/>
    </source>
</evidence>
<name>A0A809RBI5_9BACT</name>
<accession>A0A809RBI5</accession>
<dbReference type="EMBL" id="AP021858">
    <property type="protein sequence ID" value="BBO24799.1"/>
    <property type="molecule type" value="Genomic_DNA"/>
</dbReference>
<protein>
    <recommendedName>
        <fullName evidence="1">DUF1854 domain-containing protein</fullName>
    </recommendedName>
</protein>
<sequence length="166" mass="18929">MSQESLGYVCADDVRAARVEGSTTLRVEVRDQLCVLSASIKRAFPGSNPNEYFSVVDGSGKEVFLLHRLEGLDSASRELFVESLDRRYFTPKILRIASLKQDGGMWLFEVETQRGPTHFYVRNWRESAHEIAHDKLLILSIDGQRYVIPKVSEIDARSQAYLDEVY</sequence>
<dbReference type="Pfam" id="PF08909">
    <property type="entry name" value="DUF1854"/>
    <property type="match status" value="1"/>
</dbReference>
<dbReference type="AlphaFoldDB" id="A0A809RBI5"/>
<organism evidence="2 3">
    <name type="scientific">Candidatus Nitrosymbiomonas proteolyticus</name>
    <dbReference type="NCBI Taxonomy" id="2608984"/>
    <lineage>
        <taxon>Bacteria</taxon>
        <taxon>Bacillati</taxon>
        <taxon>Armatimonadota</taxon>
        <taxon>Armatimonadota incertae sedis</taxon>
        <taxon>Candidatus Nitrosymbiomonas</taxon>
    </lineage>
</organism>
<evidence type="ECO:0000259" key="1">
    <source>
        <dbReference type="Pfam" id="PF08909"/>
    </source>
</evidence>
<evidence type="ECO:0000313" key="2">
    <source>
        <dbReference type="EMBL" id="BBO24799.1"/>
    </source>
</evidence>
<dbReference type="KEGG" id="npy:NPRO_23940"/>
<dbReference type="InterPro" id="IPR015005">
    <property type="entry name" value="DUF1854"/>
</dbReference>